<dbReference type="AlphaFoldDB" id="N4WCX9"/>
<feature type="domain" description="PTS EIIB type-1" evidence="15">
    <location>
        <begin position="4"/>
        <end position="86"/>
    </location>
</feature>
<dbReference type="InterPro" id="IPR018113">
    <property type="entry name" value="PTrfase_EIIB_Cys"/>
</dbReference>
<dbReference type="GO" id="GO:0005886">
    <property type="term" value="C:plasma membrane"/>
    <property type="evidence" value="ECO:0007669"/>
    <property type="project" value="UniProtKB-SubCell"/>
</dbReference>
<dbReference type="InterPro" id="IPR011055">
    <property type="entry name" value="Dup_hybrid_motif"/>
</dbReference>
<keyword evidence="5" id="KW-0808">Transferase</keyword>
<evidence type="ECO:0000259" key="16">
    <source>
        <dbReference type="PROSITE" id="PS51103"/>
    </source>
</evidence>
<evidence type="ECO:0000256" key="4">
    <source>
        <dbReference type="ARBA" id="ARBA00022597"/>
    </source>
</evidence>
<organism evidence="17 18">
    <name type="scientific">Gracilibacillus halophilus YIM-C55.5</name>
    <dbReference type="NCBI Taxonomy" id="1308866"/>
    <lineage>
        <taxon>Bacteria</taxon>
        <taxon>Bacillati</taxon>
        <taxon>Bacillota</taxon>
        <taxon>Bacilli</taxon>
        <taxon>Bacillales</taxon>
        <taxon>Bacillaceae</taxon>
        <taxon>Gracilibacillus</taxon>
    </lineage>
</organism>
<dbReference type="Gene3D" id="2.70.70.10">
    <property type="entry name" value="Glucose Permease (Domain IIA)"/>
    <property type="match status" value="1"/>
</dbReference>
<feature type="transmembrane region" description="Helical" evidence="13">
    <location>
        <begin position="211"/>
        <end position="236"/>
    </location>
</feature>
<dbReference type="GO" id="GO:0008982">
    <property type="term" value="F:protein-N(PI)-phosphohistidine-sugar phosphotransferase activity"/>
    <property type="evidence" value="ECO:0007669"/>
    <property type="project" value="InterPro"/>
</dbReference>
<proteinExistence type="predicted"/>
<feature type="transmembrane region" description="Helical" evidence="13">
    <location>
        <begin position="437"/>
        <end position="460"/>
    </location>
</feature>
<feature type="transmembrane region" description="Helical" evidence="13">
    <location>
        <begin position="295"/>
        <end position="316"/>
    </location>
</feature>
<dbReference type="RefSeq" id="WP_003463344.1">
    <property type="nucleotide sequence ID" value="NZ_APML01000005.1"/>
</dbReference>
<dbReference type="InterPro" id="IPR036878">
    <property type="entry name" value="Glu_permease_IIB"/>
</dbReference>
<dbReference type="eggNOG" id="COG1263">
    <property type="taxonomic scope" value="Bacteria"/>
</dbReference>
<dbReference type="NCBIfam" id="TIGR01995">
    <property type="entry name" value="PTS-II-ABC-beta"/>
    <property type="match status" value="1"/>
</dbReference>
<evidence type="ECO:0000256" key="13">
    <source>
        <dbReference type="SAM" id="Phobius"/>
    </source>
</evidence>
<dbReference type="GO" id="GO:0090589">
    <property type="term" value="F:protein-phosphocysteine-trehalose phosphotransferase system transporter activity"/>
    <property type="evidence" value="ECO:0007669"/>
    <property type="project" value="TreeGrafter"/>
</dbReference>
<evidence type="ECO:0000256" key="3">
    <source>
        <dbReference type="ARBA" id="ARBA00022475"/>
    </source>
</evidence>
<keyword evidence="18" id="KW-1185">Reference proteome</keyword>
<dbReference type="PATRIC" id="fig|1308866.3.peg.305"/>
<evidence type="ECO:0000259" key="15">
    <source>
        <dbReference type="PROSITE" id="PS51098"/>
    </source>
</evidence>
<dbReference type="OrthoDB" id="9769191at2"/>
<feature type="domain" description="PTS EIIA type-1" evidence="14">
    <location>
        <begin position="504"/>
        <end position="608"/>
    </location>
</feature>
<dbReference type="PANTHER" id="PTHR30175:SF1">
    <property type="entry name" value="PTS SYSTEM ARBUTIN-, CELLOBIOSE-, AND SALICIN-SPECIFIC EIIBC COMPONENT-RELATED"/>
    <property type="match status" value="1"/>
</dbReference>
<feature type="transmembrane region" description="Helical" evidence="13">
    <location>
        <begin position="336"/>
        <end position="356"/>
    </location>
</feature>
<evidence type="ECO:0000256" key="6">
    <source>
        <dbReference type="ARBA" id="ARBA00022683"/>
    </source>
</evidence>
<keyword evidence="6" id="KW-0598">Phosphotransferase system</keyword>
<dbReference type="STRING" id="1308866.J416_01504"/>
<dbReference type="PROSITE" id="PS51103">
    <property type="entry name" value="PTS_EIIC_TYPE_1"/>
    <property type="match status" value="1"/>
</dbReference>
<feature type="transmembrane region" description="Helical" evidence="13">
    <location>
        <begin position="174"/>
        <end position="191"/>
    </location>
</feature>
<dbReference type="FunFam" id="2.70.70.10:FF:000001">
    <property type="entry name" value="PTS system glucose-specific IIA component"/>
    <property type="match status" value="1"/>
</dbReference>
<name>N4WCX9_9BACI</name>
<evidence type="ECO:0000256" key="11">
    <source>
        <dbReference type="PROSITE-ProRule" id="PRU00421"/>
    </source>
</evidence>
<dbReference type="PROSITE" id="PS01035">
    <property type="entry name" value="PTS_EIIB_TYPE_1_CYS"/>
    <property type="match status" value="1"/>
</dbReference>
<dbReference type="Pfam" id="PF02378">
    <property type="entry name" value="PTS_EIIC"/>
    <property type="match status" value="1"/>
</dbReference>
<dbReference type="GO" id="GO:0009401">
    <property type="term" value="P:phosphoenolpyruvate-dependent sugar phosphotransferase system"/>
    <property type="evidence" value="ECO:0007669"/>
    <property type="project" value="UniProtKB-KW"/>
</dbReference>
<dbReference type="Proteomes" id="UP000012283">
    <property type="component" value="Unassembled WGS sequence"/>
</dbReference>
<dbReference type="GO" id="GO:0016301">
    <property type="term" value="F:kinase activity"/>
    <property type="evidence" value="ECO:0007669"/>
    <property type="project" value="UniProtKB-KW"/>
</dbReference>
<reference evidence="17 18" key="1">
    <citation type="submission" date="2013-03" db="EMBL/GenBank/DDBJ databases">
        <title>Draft genome sequence of Gracibacillus halophilus YIM-C55.5, a moderately halophilic and thermophilic organism from the Xiaochaidamu salt lake.</title>
        <authorList>
            <person name="Sugumar T."/>
            <person name="Polireddy D.R."/>
            <person name="Antony A."/>
            <person name="Madhava Y.R."/>
            <person name="Sivakumar N."/>
        </authorList>
    </citation>
    <scope>NUCLEOTIDE SEQUENCE [LARGE SCALE GENOMIC DNA]</scope>
    <source>
        <strain evidence="17 18">YIM-C55.5</strain>
    </source>
</reference>
<comment type="subcellular location">
    <subcellularLocation>
        <location evidence="1">Cell membrane</location>
        <topology evidence="1">Multi-pass membrane protein</topology>
    </subcellularLocation>
</comment>
<evidence type="ECO:0000256" key="1">
    <source>
        <dbReference type="ARBA" id="ARBA00004651"/>
    </source>
</evidence>
<evidence type="ECO:0000256" key="12">
    <source>
        <dbReference type="SAM" id="MobiDB-lite"/>
    </source>
</evidence>
<dbReference type="Pfam" id="PF00358">
    <property type="entry name" value="PTS_EIIA_1"/>
    <property type="match status" value="1"/>
</dbReference>
<dbReference type="InterPro" id="IPR050558">
    <property type="entry name" value="PTS_Sugar-Specific_Components"/>
</dbReference>
<dbReference type="NCBIfam" id="TIGR00830">
    <property type="entry name" value="PTBA"/>
    <property type="match status" value="1"/>
</dbReference>
<keyword evidence="3" id="KW-1003">Cell membrane</keyword>
<feature type="transmembrane region" description="Helical" evidence="13">
    <location>
        <begin position="256"/>
        <end position="283"/>
    </location>
</feature>
<feature type="region of interest" description="Disordered" evidence="12">
    <location>
        <begin position="468"/>
        <end position="489"/>
    </location>
</feature>
<dbReference type="FunFam" id="3.30.1360.60:FF:000001">
    <property type="entry name" value="PTS system glucose-specific IIBC component PtsG"/>
    <property type="match status" value="1"/>
</dbReference>
<feature type="transmembrane region" description="Helical" evidence="13">
    <location>
        <begin position="143"/>
        <end position="162"/>
    </location>
</feature>
<keyword evidence="10 13" id="KW-0472">Membrane</keyword>
<evidence type="ECO:0000256" key="7">
    <source>
        <dbReference type="ARBA" id="ARBA00022692"/>
    </source>
</evidence>
<dbReference type="InterPro" id="IPR001996">
    <property type="entry name" value="PTS_IIB_1"/>
</dbReference>
<evidence type="ECO:0000313" key="18">
    <source>
        <dbReference type="Proteomes" id="UP000012283"/>
    </source>
</evidence>
<keyword evidence="4" id="KW-0762">Sugar transport</keyword>
<evidence type="ECO:0000256" key="10">
    <source>
        <dbReference type="ARBA" id="ARBA00023136"/>
    </source>
</evidence>
<feature type="transmembrane region" description="Helical" evidence="13">
    <location>
        <begin position="102"/>
        <end position="123"/>
    </location>
</feature>
<dbReference type="PROSITE" id="PS51098">
    <property type="entry name" value="PTS_EIIB_TYPE_1"/>
    <property type="match status" value="1"/>
</dbReference>
<sequence>MQYEQLAKDIIENVGGKENVKSVVHCVTRLRFKLKDEDKANTEVLESMDGVVSVMKSGGQYQVVIGNHVPDVYKAVQQVGGFESQEDADDDEGEQQGLFNKLIDIISGIFAPTLGVLAATGMIKGFNALFLSLGLYAESSGTYNILQAVGDSLFYFFPIFLGLTAMKKFNGNQFVGMAIGGALVYPAMSNLENGDPLYTLFSGTILESPVHITFLGIPVILMTYSSSVIPIILSTFVASKIEKWLTKIIPSVVKTFLVPFFTLLIIVPVAFIVIGPVATWLGLILGNASNWVFEISPVIAGLVLGGFWQVLVMFGLHWGFIPIGLNNLSVAGSDPILAYVSATSLATTGVVLGVMVKTKNQNTKTLSIPAAISSIFGVSEPAIYGITLPLKRPFILTLITSAVGGGIMGLMGTKVYMLGGLGIFGIPSKIGPNGLDMGFWGGIVAMVVNLILGFILAYFFGLKNETTDDSNTNNEQSHTGSKKDKQEVVSPLTGNTIALSEVKDAAFSSNALGKGTAINPTEGNLMAPIAGTVSAIFPTNHAVGITDDYGTEVLIHIGLDTVQLEGKFFEAYVAQGDKVEKGQTLIEFDIEQIQQAGFSTTTPIVITNLDSQSELIISETETVDQGDKLITIMNESHDHEESFATVTN</sequence>
<feature type="transmembrane region" description="Helical" evidence="13">
    <location>
        <begin position="368"/>
        <end position="387"/>
    </location>
</feature>
<keyword evidence="9 13" id="KW-1133">Transmembrane helix</keyword>
<dbReference type="InterPro" id="IPR013013">
    <property type="entry name" value="PTS_EIIC_1"/>
</dbReference>
<dbReference type="PANTHER" id="PTHR30175">
    <property type="entry name" value="PHOSPHOTRANSFERASE SYSTEM TRANSPORT PROTEIN"/>
    <property type="match status" value="1"/>
</dbReference>
<evidence type="ECO:0000259" key="14">
    <source>
        <dbReference type="PROSITE" id="PS51093"/>
    </source>
</evidence>
<comment type="caution">
    <text evidence="17">The sequence shown here is derived from an EMBL/GenBank/DDBJ whole genome shotgun (WGS) entry which is preliminary data.</text>
</comment>
<dbReference type="SUPFAM" id="SSF55604">
    <property type="entry name" value="Glucose permease domain IIB"/>
    <property type="match status" value="1"/>
</dbReference>
<dbReference type="InterPro" id="IPR011297">
    <property type="entry name" value="PTS_IIABC_b_glu"/>
</dbReference>
<feature type="active site" description="Phosphocysteine intermediate; for EIIB activity" evidence="11">
    <location>
        <position position="26"/>
    </location>
</feature>
<evidence type="ECO:0000256" key="8">
    <source>
        <dbReference type="ARBA" id="ARBA00022777"/>
    </source>
</evidence>
<dbReference type="Pfam" id="PF00367">
    <property type="entry name" value="PTS_EIIB"/>
    <property type="match status" value="1"/>
</dbReference>
<dbReference type="eggNOG" id="COG1264">
    <property type="taxonomic scope" value="Bacteria"/>
</dbReference>
<dbReference type="PROSITE" id="PS51093">
    <property type="entry name" value="PTS_EIIA_TYPE_1"/>
    <property type="match status" value="1"/>
</dbReference>
<gene>
    <name evidence="17" type="ORF">J416_01504</name>
</gene>
<feature type="transmembrane region" description="Helical" evidence="13">
    <location>
        <begin position="394"/>
        <end position="417"/>
    </location>
</feature>
<dbReference type="CDD" id="cd00212">
    <property type="entry name" value="PTS_IIB_glc"/>
    <property type="match status" value="1"/>
</dbReference>
<dbReference type="EMBL" id="APML01000005">
    <property type="protein sequence ID" value="ENH98133.1"/>
    <property type="molecule type" value="Genomic_DNA"/>
</dbReference>
<keyword evidence="2" id="KW-0813">Transport</keyword>
<keyword evidence="7 13" id="KW-0812">Transmembrane</keyword>
<evidence type="ECO:0000256" key="2">
    <source>
        <dbReference type="ARBA" id="ARBA00022448"/>
    </source>
</evidence>
<evidence type="ECO:0000256" key="9">
    <source>
        <dbReference type="ARBA" id="ARBA00022989"/>
    </source>
</evidence>
<keyword evidence="8" id="KW-0418">Kinase</keyword>
<evidence type="ECO:0000256" key="5">
    <source>
        <dbReference type="ARBA" id="ARBA00022679"/>
    </source>
</evidence>
<accession>N4WCX9</accession>
<dbReference type="GO" id="GO:0015771">
    <property type="term" value="P:trehalose transport"/>
    <property type="evidence" value="ECO:0007669"/>
    <property type="project" value="TreeGrafter"/>
</dbReference>
<dbReference type="InterPro" id="IPR001127">
    <property type="entry name" value="PTS_EIIA_1_perm"/>
</dbReference>
<evidence type="ECO:0000313" key="17">
    <source>
        <dbReference type="EMBL" id="ENH98133.1"/>
    </source>
</evidence>
<protein>
    <submittedName>
        <fullName evidence="17">PTS system beta-glucoside-specific transporter subunits IIABC</fullName>
    </submittedName>
</protein>
<dbReference type="SUPFAM" id="SSF51261">
    <property type="entry name" value="Duplicated hybrid motif"/>
    <property type="match status" value="1"/>
</dbReference>
<dbReference type="eggNOG" id="COG2190">
    <property type="taxonomic scope" value="Bacteria"/>
</dbReference>
<feature type="domain" description="PTS EIIC type-1" evidence="16">
    <location>
        <begin position="104"/>
        <end position="476"/>
    </location>
</feature>
<dbReference type="InterPro" id="IPR003352">
    <property type="entry name" value="PTS_EIIC"/>
</dbReference>
<dbReference type="PROSITE" id="PS00371">
    <property type="entry name" value="PTS_EIIA_TYPE_1_HIS"/>
    <property type="match status" value="1"/>
</dbReference>
<dbReference type="Gene3D" id="3.30.1360.60">
    <property type="entry name" value="Glucose permease domain IIB"/>
    <property type="match status" value="1"/>
</dbReference>